<dbReference type="SUPFAM" id="SSF52540">
    <property type="entry name" value="P-loop containing nucleoside triphosphate hydrolases"/>
    <property type="match status" value="1"/>
</dbReference>
<proteinExistence type="predicted"/>
<dbReference type="PRINTS" id="PR01868">
    <property type="entry name" value="ABCEFAMILY"/>
</dbReference>
<dbReference type="GO" id="GO:0003924">
    <property type="term" value="F:GTPase activity"/>
    <property type="evidence" value="ECO:0007669"/>
    <property type="project" value="TreeGrafter"/>
</dbReference>
<dbReference type="OrthoDB" id="1125924at2759"/>
<dbReference type="Pfam" id="PF20428">
    <property type="entry name" value="Sey1_3HB"/>
    <property type="match status" value="2"/>
</dbReference>
<evidence type="ECO:0000256" key="1">
    <source>
        <dbReference type="SAM" id="Phobius"/>
    </source>
</evidence>
<feature type="domain" description="Sey1/RHD3-like three-helix bundle" evidence="2">
    <location>
        <begin position="32"/>
        <end position="88"/>
    </location>
</feature>
<dbReference type="Gene3D" id="3.40.50.300">
    <property type="entry name" value="P-loop containing nucleotide triphosphate hydrolases"/>
    <property type="match status" value="1"/>
</dbReference>
<name>A0A6D2HLF0_9BRAS</name>
<dbReference type="Proteomes" id="UP000467841">
    <property type="component" value="Unassembled WGS sequence"/>
</dbReference>
<keyword evidence="1" id="KW-1133">Transmembrane helix</keyword>
<dbReference type="PANTHER" id="PTHR45923:SF2">
    <property type="entry name" value="PROTEIN SEY1"/>
    <property type="match status" value="1"/>
</dbReference>
<dbReference type="InterPro" id="IPR008803">
    <property type="entry name" value="RHD3/Sey1"/>
</dbReference>
<dbReference type="AlphaFoldDB" id="A0A6D2HLF0"/>
<comment type="caution">
    <text evidence="3">The sequence shown here is derived from an EMBL/GenBank/DDBJ whole genome shotgun (WGS) entry which is preliminary data.</text>
</comment>
<dbReference type="InterPro" id="IPR027417">
    <property type="entry name" value="P-loop_NTPase"/>
</dbReference>
<reference evidence="3" key="1">
    <citation type="submission" date="2020-01" db="EMBL/GenBank/DDBJ databases">
        <authorList>
            <person name="Mishra B."/>
        </authorList>
    </citation>
    <scope>NUCLEOTIDE SEQUENCE [LARGE SCALE GENOMIC DNA]</scope>
</reference>
<keyword evidence="4" id="KW-1185">Reference proteome</keyword>
<feature type="transmembrane region" description="Helical" evidence="1">
    <location>
        <begin position="112"/>
        <end position="128"/>
    </location>
</feature>
<gene>
    <name evidence="3" type="ORF">MERR_LOCUS4022</name>
</gene>
<evidence type="ECO:0000313" key="4">
    <source>
        <dbReference type="Proteomes" id="UP000467841"/>
    </source>
</evidence>
<dbReference type="InterPro" id="IPR013283">
    <property type="entry name" value="RLI1"/>
</dbReference>
<feature type="transmembrane region" description="Helical" evidence="1">
    <location>
        <begin position="134"/>
        <end position="151"/>
    </location>
</feature>
<organism evidence="3 4">
    <name type="scientific">Microthlaspi erraticum</name>
    <dbReference type="NCBI Taxonomy" id="1685480"/>
    <lineage>
        <taxon>Eukaryota</taxon>
        <taxon>Viridiplantae</taxon>
        <taxon>Streptophyta</taxon>
        <taxon>Embryophyta</taxon>
        <taxon>Tracheophyta</taxon>
        <taxon>Spermatophyta</taxon>
        <taxon>Magnoliopsida</taxon>
        <taxon>eudicotyledons</taxon>
        <taxon>Gunneridae</taxon>
        <taxon>Pentapetalae</taxon>
        <taxon>rosids</taxon>
        <taxon>malvids</taxon>
        <taxon>Brassicales</taxon>
        <taxon>Brassicaceae</taxon>
        <taxon>Coluteocarpeae</taxon>
        <taxon>Microthlaspi</taxon>
    </lineage>
</organism>
<accession>A0A6D2HLF0</accession>
<evidence type="ECO:0000313" key="3">
    <source>
        <dbReference type="EMBL" id="CAA7016787.1"/>
    </source>
</evidence>
<dbReference type="PANTHER" id="PTHR45923">
    <property type="entry name" value="PROTEIN SEY1"/>
    <property type="match status" value="1"/>
</dbReference>
<keyword evidence="1" id="KW-0472">Membrane</keyword>
<protein>
    <recommendedName>
        <fullName evidence="2">Sey1/RHD3-like three-helix bundle domain-containing protein</fullName>
    </recommendedName>
</protein>
<dbReference type="GO" id="GO:0016320">
    <property type="term" value="P:endoplasmic reticulum membrane fusion"/>
    <property type="evidence" value="ECO:0007669"/>
    <property type="project" value="TreeGrafter"/>
</dbReference>
<dbReference type="EMBL" id="CACVBM020000255">
    <property type="protein sequence ID" value="CAA7016787.1"/>
    <property type="molecule type" value="Genomic_DNA"/>
</dbReference>
<evidence type="ECO:0000259" key="2">
    <source>
        <dbReference type="Pfam" id="PF20428"/>
    </source>
</evidence>
<feature type="domain" description="Sey1/RHD3-like three-helix bundle" evidence="2">
    <location>
        <begin position="95"/>
        <end position="148"/>
    </location>
</feature>
<dbReference type="InterPro" id="IPR046758">
    <property type="entry name" value="Sey1/RHD3-like_3HB"/>
</dbReference>
<keyword evidence="1" id="KW-0812">Transmembrane</keyword>
<dbReference type="GO" id="GO:0005783">
    <property type="term" value="C:endoplasmic reticulum"/>
    <property type="evidence" value="ECO:0007669"/>
    <property type="project" value="TreeGrafter"/>
</dbReference>
<sequence length="286" mass="31868">MVSRTHLRNKMLADLENYARGIAETKAEEEAGKEDIRAITKLARSASLKLLSVMAVIRLDDELDNIEKTLTLALFNSTGNNATSKSKNLAHCCSRKDVDHACTEANRRNNNWLAMLALVVLGFNEFMTLLRNPLWLGVLFVGYLVSKASLYSRLGKTTALNILAGQLKPNLCESKNPPGWDEILSRLGGSKEYLLGIKEDKLKAVIKKQTLDTIKDPWKPCMRAIISNHNIENPYRVMDICEELGISLEVLSSKAKDLTDGDLQLVMIAETALKEADSYLFDEPSN</sequence>